<organism evidence="1 2">
    <name type="scientific">Segatella oris F0302</name>
    <dbReference type="NCBI Taxonomy" id="649760"/>
    <lineage>
        <taxon>Bacteria</taxon>
        <taxon>Pseudomonadati</taxon>
        <taxon>Bacteroidota</taxon>
        <taxon>Bacteroidia</taxon>
        <taxon>Bacteroidales</taxon>
        <taxon>Prevotellaceae</taxon>
        <taxon>Segatella</taxon>
    </lineage>
</organism>
<name>D1QPL4_9BACT</name>
<dbReference type="EMBL" id="ACUZ02000013">
    <property type="protein sequence ID" value="EFB32726.1"/>
    <property type="molecule type" value="Genomic_DNA"/>
</dbReference>
<dbReference type="Proteomes" id="UP000004079">
    <property type="component" value="Unassembled WGS sequence"/>
</dbReference>
<gene>
    <name evidence="1" type="ORF">HMPREF0971_00905</name>
</gene>
<accession>D1QPL4</accession>
<sequence length="70" mass="8047">MDVCGTKFYLSPILDMSNGEIISYTIAESSNIKMIKSILDKVFRKHKELKEFIMHSDQGDNTSMLCIRQC</sequence>
<evidence type="ECO:0000313" key="2">
    <source>
        <dbReference type="Proteomes" id="UP000004079"/>
    </source>
</evidence>
<evidence type="ECO:0000313" key="1">
    <source>
        <dbReference type="EMBL" id="EFB32726.1"/>
    </source>
</evidence>
<dbReference type="AlphaFoldDB" id="D1QPL4"/>
<dbReference type="STRING" id="649760.HMPREF0971_00905"/>
<dbReference type="HOGENOM" id="CLU_2754538_0_0_10"/>
<proteinExistence type="predicted"/>
<reference evidence="1 2" key="1">
    <citation type="submission" date="2009-11" db="EMBL/GenBank/DDBJ databases">
        <authorList>
            <person name="Weinstock G."/>
            <person name="Sodergren E."/>
            <person name="Clifton S."/>
            <person name="Fulton L."/>
            <person name="Fulton B."/>
            <person name="Courtney L."/>
            <person name="Fronick C."/>
            <person name="Harrison M."/>
            <person name="Strong C."/>
            <person name="Farmer C."/>
            <person name="Delahaunty K."/>
            <person name="Markovic C."/>
            <person name="Hall O."/>
            <person name="Minx P."/>
            <person name="Tomlinson C."/>
            <person name="Mitreva M."/>
            <person name="Nelson J."/>
            <person name="Hou S."/>
            <person name="Wollam A."/>
            <person name="Pepin K.H."/>
            <person name="Johnson M."/>
            <person name="Bhonagiri V."/>
            <person name="Nash W.E."/>
            <person name="Warren W."/>
            <person name="Chinwalla A."/>
            <person name="Mardis E.R."/>
            <person name="Wilson R.K."/>
        </authorList>
    </citation>
    <scope>NUCLEOTIDE SEQUENCE [LARGE SCALE GENOMIC DNA]</scope>
    <source>
        <strain evidence="1 2">F0302</strain>
    </source>
</reference>
<evidence type="ECO:0008006" key="3">
    <source>
        <dbReference type="Google" id="ProtNLM"/>
    </source>
</evidence>
<comment type="caution">
    <text evidence="1">The sequence shown here is derived from an EMBL/GenBank/DDBJ whole genome shotgun (WGS) entry which is preliminary data.</text>
</comment>
<protein>
    <recommendedName>
        <fullName evidence="3">Integrase catalytic domain-containing protein</fullName>
    </recommendedName>
</protein>